<keyword evidence="2" id="KW-1185">Reference proteome</keyword>
<gene>
    <name evidence="1" type="ORF">HNQ34_001273</name>
</gene>
<dbReference type="RefSeq" id="WP_183252675.1">
    <property type="nucleotide sequence ID" value="NZ_JACHEP010000004.1"/>
</dbReference>
<protein>
    <submittedName>
        <fullName evidence="1">Uncharacterized protein</fullName>
    </submittedName>
</protein>
<comment type="caution">
    <text evidence="1">The sequence shown here is derived from an EMBL/GenBank/DDBJ whole genome shotgun (WGS) entry which is preliminary data.</text>
</comment>
<dbReference type="AlphaFoldDB" id="A0A7W8MW05"/>
<sequence length="189" mass="21700">MEVAKEEIAQVLSVLLHQLINDWTKEKIHSDVLEVIMKMRIDSANEAEYMRVLLANVAFATESTYALQQIFQTVLTNRTFPTATAVEAMLTEAQTRIQGELPNIVGRYETHFAQIADQKERKQQLERSYCAVLIANRIKTDFILSFIHEQNQDMMKGFFDAEPNDVLEAFHHLSGAYANFLLDGLELKY</sequence>
<evidence type="ECO:0000313" key="2">
    <source>
        <dbReference type="Proteomes" id="UP000520011"/>
    </source>
</evidence>
<dbReference type="EMBL" id="JACHEP010000004">
    <property type="protein sequence ID" value="MBB5324180.1"/>
    <property type="molecule type" value="Genomic_DNA"/>
</dbReference>
<reference evidence="1 2" key="1">
    <citation type="submission" date="2020-08" db="EMBL/GenBank/DDBJ databases">
        <title>Genomic Encyclopedia of Type Strains, Phase IV (KMG-IV): sequencing the most valuable type-strain genomes for metagenomic binning, comparative biology and taxonomic classification.</title>
        <authorList>
            <person name="Goeker M."/>
        </authorList>
    </citation>
    <scope>NUCLEOTIDE SEQUENCE [LARGE SCALE GENOMIC DNA]</scope>
    <source>
        <strain evidence="1 2">DSM 16325</strain>
    </source>
</reference>
<accession>A0A7W8MW05</accession>
<dbReference type="Proteomes" id="UP000520011">
    <property type="component" value="Unassembled WGS sequence"/>
</dbReference>
<name>A0A7W8MW05_9BACL</name>
<organism evidence="1 2">
    <name type="scientific">Anoxybacteroides tepidamans</name>
    <dbReference type="NCBI Taxonomy" id="265948"/>
    <lineage>
        <taxon>Bacteria</taxon>
        <taxon>Bacillati</taxon>
        <taxon>Bacillota</taxon>
        <taxon>Bacilli</taxon>
        <taxon>Bacillales</taxon>
        <taxon>Anoxybacillaceae</taxon>
        <taxon>Anoxybacteroides</taxon>
    </lineage>
</organism>
<evidence type="ECO:0000313" key="1">
    <source>
        <dbReference type="EMBL" id="MBB5324180.1"/>
    </source>
</evidence>
<proteinExistence type="predicted"/>